<evidence type="ECO:0000313" key="5">
    <source>
        <dbReference type="Proteomes" id="UP001432039"/>
    </source>
</evidence>
<feature type="transmembrane region" description="Helical" evidence="2">
    <location>
        <begin position="380"/>
        <end position="402"/>
    </location>
</feature>
<dbReference type="InterPro" id="IPR041219">
    <property type="entry name" value="Phage_lysozyme2"/>
</dbReference>
<evidence type="ECO:0000256" key="1">
    <source>
        <dbReference type="SAM" id="MobiDB-lite"/>
    </source>
</evidence>
<feature type="transmembrane region" description="Helical" evidence="2">
    <location>
        <begin position="351"/>
        <end position="373"/>
    </location>
</feature>
<dbReference type="Pfam" id="PF18013">
    <property type="entry name" value="Phage_lysozyme2"/>
    <property type="match status" value="1"/>
</dbReference>
<feature type="domain" description="Phage tail lysozyme" evidence="3">
    <location>
        <begin position="502"/>
        <end position="655"/>
    </location>
</feature>
<keyword evidence="2" id="KW-1133">Transmembrane helix</keyword>
<dbReference type="EMBL" id="CP108090">
    <property type="protein sequence ID" value="WUQ15871.1"/>
    <property type="molecule type" value="Genomic_DNA"/>
</dbReference>
<evidence type="ECO:0000256" key="2">
    <source>
        <dbReference type="SAM" id="Phobius"/>
    </source>
</evidence>
<feature type="compositionally biased region" description="Polar residues" evidence="1">
    <location>
        <begin position="65"/>
        <end position="78"/>
    </location>
</feature>
<evidence type="ECO:0000259" key="3">
    <source>
        <dbReference type="Pfam" id="PF18013"/>
    </source>
</evidence>
<feature type="region of interest" description="Disordered" evidence="1">
    <location>
        <begin position="306"/>
        <end position="331"/>
    </location>
</feature>
<keyword evidence="2" id="KW-0472">Membrane</keyword>
<proteinExistence type="predicted"/>
<keyword evidence="5" id="KW-1185">Reference proteome</keyword>
<feature type="compositionally biased region" description="Basic and acidic residues" evidence="1">
    <location>
        <begin position="38"/>
        <end position="47"/>
    </location>
</feature>
<evidence type="ECO:0000313" key="4">
    <source>
        <dbReference type="EMBL" id="WUQ15871.1"/>
    </source>
</evidence>
<keyword evidence="2" id="KW-0812">Transmembrane</keyword>
<dbReference type="Gene3D" id="1.10.530.10">
    <property type="match status" value="1"/>
</dbReference>
<name>A0ABZ1TKI8_STRVG</name>
<reference evidence="4" key="1">
    <citation type="submission" date="2022-10" db="EMBL/GenBank/DDBJ databases">
        <title>The complete genomes of actinobacterial strains from the NBC collection.</title>
        <authorList>
            <person name="Joergensen T.S."/>
            <person name="Alvarez Arevalo M."/>
            <person name="Sterndorff E.B."/>
            <person name="Faurdal D."/>
            <person name="Vuksanovic O."/>
            <person name="Mourched A.-S."/>
            <person name="Charusanti P."/>
            <person name="Shaw S."/>
            <person name="Blin K."/>
            <person name="Weber T."/>
        </authorList>
    </citation>
    <scope>NUCLEOTIDE SEQUENCE</scope>
    <source>
        <strain evidence="4">NBC_00248</strain>
    </source>
</reference>
<sequence>MAADQPNRSSKKGTTKDQPDASVSQRMPRQGRATKSLGHKEDIEKPPSGKTTALKQLPGREADSSGPSGPSGTANTAPKMSEAGSKIPDSAGTAGKTAGAAKAGAPKAGAANPGAPKAGATKAGATKAGAAKAGAAKAGAPKAGAANPGAPKAGATKAGAAKAGAPKAGAANPGAPKAGAAKAGAPKAGAPKAGATNTEAAKAGAANAGAANAGAANAGAAKAGAAKAGATFKQGMNGVAGNLAGGATQKAIEGDGSSATRRNVGRYAGAAVSGAVAGAQAGGLPGAAVGAAKNVAVEGAQDAVKGVSKATGGSPDAKPADQRELGVGGTGYERGAAKDGEGLGSKAAKGVAVGGGAAAVPPAMGVIMAMALLNWLKSMFFAAMAMAVNAGKLLWTLIVNIVKAVGHAIAAPFIAIGSAIAKGAGAVLGITVTATMAPVAAAMSGAVAVTATVALLGTVLTGVLNSTALTEGGINANKAACFVNAGSVGNGSGATVPADVEKNAKEIYSVLSSWGMPKANIAGILGNWSQESGIDPTSVQNFPTGTYAMTAAKASAAQNTDNGIGLGQWTFGRNTLLRQYAQGKGVDWFTIKAQLAFMVDGDNPGDVAVFKDMLRKSQASPRAAALHFHENWERSADGAAGIAARGDKAEMWFGKISGWSVDSSIVGGVEDIVGGIIENISNGINTILGNCTSTDGGSVSPKDGGMTQEEAQALVDLFNKEGDKFLDDRYGPGGGPGSCGDNHAMNCVSFSTYFVNKYTTFQAYPSGDGKETAYTIARETGKTLQSTPVPYSVGSGPGSTPVGHTLVVLGVQGDRVILGEAGYCAYMGRVRVDSAARMAAQGWKFVDMSDAMLTSDKIKKA</sequence>
<dbReference type="RefSeq" id="WP_328964246.1">
    <property type="nucleotide sequence ID" value="NZ_CP108090.1"/>
</dbReference>
<feature type="transmembrane region" description="Helical" evidence="2">
    <location>
        <begin position="439"/>
        <end position="464"/>
    </location>
</feature>
<feature type="compositionally biased region" description="Low complexity" evidence="1">
    <location>
        <begin position="91"/>
        <end position="207"/>
    </location>
</feature>
<organism evidence="4 5">
    <name type="scientific">Streptomyces virginiae</name>
    <name type="common">Streptomyces cinnamonensis</name>
    <dbReference type="NCBI Taxonomy" id="1961"/>
    <lineage>
        <taxon>Bacteria</taxon>
        <taxon>Bacillati</taxon>
        <taxon>Actinomycetota</taxon>
        <taxon>Actinomycetes</taxon>
        <taxon>Kitasatosporales</taxon>
        <taxon>Streptomycetaceae</taxon>
        <taxon>Streptomyces</taxon>
    </lineage>
</organism>
<gene>
    <name evidence="4" type="ORF">OG517_33160</name>
</gene>
<protein>
    <submittedName>
        <fullName evidence="4">Phage tail tip lysozyme</fullName>
    </submittedName>
</protein>
<feature type="transmembrane region" description="Helical" evidence="2">
    <location>
        <begin position="408"/>
        <end position="432"/>
    </location>
</feature>
<dbReference type="Proteomes" id="UP001432039">
    <property type="component" value="Chromosome"/>
</dbReference>
<accession>A0ABZ1TKI8</accession>
<feature type="region of interest" description="Disordered" evidence="1">
    <location>
        <begin position="1"/>
        <end position="207"/>
    </location>
</feature>